<dbReference type="InterPro" id="IPR052976">
    <property type="entry name" value="Scoloptoxin-like"/>
</dbReference>
<organism evidence="4 5">
    <name type="scientific">Rhipicephalus sanguineus</name>
    <name type="common">Brown dog tick</name>
    <name type="synonym">Ixodes sanguineus</name>
    <dbReference type="NCBI Taxonomy" id="34632"/>
    <lineage>
        <taxon>Eukaryota</taxon>
        <taxon>Metazoa</taxon>
        <taxon>Ecdysozoa</taxon>
        <taxon>Arthropoda</taxon>
        <taxon>Chelicerata</taxon>
        <taxon>Arachnida</taxon>
        <taxon>Acari</taxon>
        <taxon>Parasitiformes</taxon>
        <taxon>Ixodida</taxon>
        <taxon>Ixodoidea</taxon>
        <taxon>Ixodidae</taxon>
        <taxon>Rhipicephalinae</taxon>
        <taxon>Rhipicephalus</taxon>
        <taxon>Rhipicephalus</taxon>
    </lineage>
</organism>
<dbReference type="PANTHER" id="PTHR22933">
    <property type="entry name" value="FI18007P1-RELATED"/>
    <property type="match status" value="1"/>
</dbReference>
<feature type="domain" description="Chitin-binding type-2" evidence="3">
    <location>
        <begin position="31"/>
        <end position="91"/>
    </location>
</feature>
<feature type="signal peptide" evidence="2">
    <location>
        <begin position="1"/>
        <end position="17"/>
    </location>
</feature>
<evidence type="ECO:0000256" key="1">
    <source>
        <dbReference type="SAM" id="MobiDB-lite"/>
    </source>
</evidence>
<dbReference type="AlphaFoldDB" id="A0A9D4SP12"/>
<keyword evidence="2" id="KW-0732">Signal</keyword>
<dbReference type="InterPro" id="IPR002557">
    <property type="entry name" value="Chitin-bd_dom"/>
</dbReference>
<feature type="region of interest" description="Disordered" evidence="1">
    <location>
        <begin position="332"/>
        <end position="380"/>
    </location>
</feature>
<reference evidence="4" key="1">
    <citation type="journal article" date="2020" name="Cell">
        <title>Large-Scale Comparative Analyses of Tick Genomes Elucidate Their Genetic Diversity and Vector Capacities.</title>
        <authorList>
            <consortium name="Tick Genome and Microbiome Consortium (TIGMIC)"/>
            <person name="Jia N."/>
            <person name="Wang J."/>
            <person name="Shi W."/>
            <person name="Du L."/>
            <person name="Sun Y."/>
            <person name="Zhan W."/>
            <person name="Jiang J.F."/>
            <person name="Wang Q."/>
            <person name="Zhang B."/>
            <person name="Ji P."/>
            <person name="Bell-Sakyi L."/>
            <person name="Cui X.M."/>
            <person name="Yuan T.T."/>
            <person name="Jiang B.G."/>
            <person name="Yang W.F."/>
            <person name="Lam T.T."/>
            <person name="Chang Q.C."/>
            <person name="Ding S.J."/>
            <person name="Wang X.J."/>
            <person name="Zhu J.G."/>
            <person name="Ruan X.D."/>
            <person name="Zhao L."/>
            <person name="Wei J.T."/>
            <person name="Ye R.Z."/>
            <person name="Que T.C."/>
            <person name="Du C.H."/>
            <person name="Zhou Y.H."/>
            <person name="Cheng J.X."/>
            <person name="Dai P.F."/>
            <person name="Guo W.B."/>
            <person name="Han X.H."/>
            <person name="Huang E.J."/>
            <person name="Li L.F."/>
            <person name="Wei W."/>
            <person name="Gao Y.C."/>
            <person name="Liu J.Z."/>
            <person name="Shao H.Z."/>
            <person name="Wang X."/>
            <person name="Wang C.C."/>
            <person name="Yang T.C."/>
            <person name="Huo Q.B."/>
            <person name="Li W."/>
            <person name="Chen H.Y."/>
            <person name="Chen S.E."/>
            <person name="Zhou L.G."/>
            <person name="Ni X.B."/>
            <person name="Tian J.H."/>
            <person name="Sheng Y."/>
            <person name="Liu T."/>
            <person name="Pan Y.S."/>
            <person name="Xia L.Y."/>
            <person name="Li J."/>
            <person name="Zhao F."/>
            <person name="Cao W.C."/>
        </authorList>
    </citation>
    <scope>NUCLEOTIDE SEQUENCE</scope>
    <source>
        <strain evidence="4">Rsan-2018</strain>
    </source>
</reference>
<dbReference type="GO" id="GO:0005576">
    <property type="term" value="C:extracellular region"/>
    <property type="evidence" value="ECO:0007669"/>
    <property type="project" value="InterPro"/>
</dbReference>
<dbReference type="GO" id="GO:0008061">
    <property type="term" value="F:chitin binding"/>
    <property type="evidence" value="ECO:0007669"/>
    <property type="project" value="InterPro"/>
</dbReference>
<sequence length="702" mass="77687">MTVTAACLPLLLALAAATTQPPPPLQLPDVKFSCQGRETGYYADVELRCSVFHYCGAQGDRYSFVCPPKSTFNQRLLMCDYEAGALEMCPHSESLYNISKTTPRLRKPVTRPPRTTTTPPPSRTPSTTTAAVFGKPRSTTTAPPTDEEEEWLDDEGNETQWLSNETHWSQPIQHQEDGGWQPSEPLFDRDALFHNLRSHESAVTYEEPRGDGSGANSFVVYDPNELGRPFYYQPEPANYEPPRPPWQPMAQVLLGRPAGNYYKTPSGYFEFRHRSSSSRRARSTRVKRQLLLSRLFKRQPLRLPPPREEESGWLPSIHFPLRGFFPPDPSSWPSLQLPPAKSPAPFQAEPRPHGHAFSRPMPRPDHFLQPRAPSPPFSPELRPWSQLGVSYLSDTMFVPPHVIPGRSTPPHVIPGRSTPPHVIPGRSTPPHVIPGWSTPPHVIPGRSTPPIVPRQTASPVMVAAPRQKAASPLLPPRQTAPPPMVPIRQAAARLPVKRPPPRKKNSRRRRPTPRTTTRSPPVKDNRTFSWFGGWTTSAPPMSVPAKPTLASPTLPRPTQMWSLPNKSSNSSSKSTTTATLKLSATTPFSWERLRPTTSTSTPRPATVVRVFSNKIGSSVMATAGTPRTTTSTTPSTTAADVKENVIGNGRDRGFPFEFFTDVNKLVARTTPQPQPVYKPPASREPVTEVVTAISFSESALAA</sequence>
<dbReference type="OrthoDB" id="10052888at2759"/>
<feature type="compositionally biased region" description="Low complexity" evidence="1">
    <location>
        <begin position="562"/>
        <end position="577"/>
    </location>
</feature>
<reference evidence="4" key="2">
    <citation type="submission" date="2021-09" db="EMBL/GenBank/DDBJ databases">
        <authorList>
            <person name="Jia N."/>
            <person name="Wang J."/>
            <person name="Shi W."/>
            <person name="Du L."/>
            <person name="Sun Y."/>
            <person name="Zhan W."/>
            <person name="Jiang J."/>
            <person name="Wang Q."/>
            <person name="Zhang B."/>
            <person name="Ji P."/>
            <person name="Sakyi L.B."/>
            <person name="Cui X."/>
            <person name="Yuan T."/>
            <person name="Jiang B."/>
            <person name="Yang W."/>
            <person name="Lam T.T.-Y."/>
            <person name="Chang Q."/>
            <person name="Ding S."/>
            <person name="Wang X."/>
            <person name="Zhu J."/>
            <person name="Ruan X."/>
            <person name="Zhao L."/>
            <person name="Wei J."/>
            <person name="Que T."/>
            <person name="Du C."/>
            <person name="Cheng J."/>
            <person name="Dai P."/>
            <person name="Han X."/>
            <person name="Huang E."/>
            <person name="Gao Y."/>
            <person name="Liu J."/>
            <person name="Shao H."/>
            <person name="Ye R."/>
            <person name="Li L."/>
            <person name="Wei W."/>
            <person name="Wang X."/>
            <person name="Wang C."/>
            <person name="Huo Q."/>
            <person name="Li W."/>
            <person name="Guo W."/>
            <person name="Chen H."/>
            <person name="Chen S."/>
            <person name="Zhou L."/>
            <person name="Zhou L."/>
            <person name="Ni X."/>
            <person name="Tian J."/>
            <person name="Zhou Y."/>
            <person name="Sheng Y."/>
            <person name="Liu T."/>
            <person name="Pan Y."/>
            <person name="Xia L."/>
            <person name="Li J."/>
            <person name="Zhao F."/>
            <person name="Cao W."/>
        </authorList>
    </citation>
    <scope>NUCLEOTIDE SEQUENCE</scope>
    <source>
        <strain evidence="4">Rsan-2018</strain>
        <tissue evidence="4">Larvae</tissue>
    </source>
</reference>
<evidence type="ECO:0000313" key="5">
    <source>
        <dbReference type="Proteomes" id="UP000821837"/>
    </source>
</evidence>
<keyword evidence="5" id="KW-1185">Reference proteome</keyword>
<dbReference type="VEuPathDB" id="VectorBase:RSAN_048385"/>
<accession>A0A9D4SP12</accession>
<protein>
    <recommendedName>
        <fullName evidence="3">Chitin-binding type-2 domain-containing protein</fullName>
    </recommendedName>
</protein>
<dbReference type="Gene3D" id="3.20.20.80">
    <property type="entry name" value="Glycosidases"/>
    <property type="match status" value="1"/>
</dbReference>
<dbReference type="SUPFAM" id="SSF57625">
    <property type="entry name" value="Invertebrate chitin-binding proteins"/>
    <property type="match status" value="1"/>
</dbReference>
<name>A0A9D4SP12_RHISA</name>
<proteinExistence type="predicted"/>
<dbReference type="Proteomes" id="UP000821837">
    <property type="component" value="Unassembled WGS sequence"/>
</dbReference>
<comment type="caution">
    <text evidence="4">The sequence shown here is derived from an EMBL/GenBank/DDBJ whole genome shotgun (WGS) entry which is preliminary data.</text>
</comment>
<feature type="compositionally biased region" description="Basic residues" evidence="1">
    <location>
        <begin position="495"/>
        <end position="512"/>
    </location>
</feature>
<dbReference type="InterPro" id="IPR036508">
    <property type="entry name" value="Chitin-bd_dom_sf"/>
</dbReference>
<feature type="region of interest" description="Disordered" evidence="1">
    <location>
        <begin position="101"/>
        <end position="156"/>
    </location>
</feature>
<gene>
    <name evidence="4" type="ORF">HPB52_023422</name>
</gene>
<dbReference type="EMBL" id="JABSTV010001255">
    <property type="protein sequence ID" value="KAH7936437.1"/>
    <property type="molecule type" value="Genomic_DNA"/>
</dbReference>
<dbReference type="OMA" id="CPPKSTF"/>
<feature type="region of interest" description="Disordered" evidence="1">
    <location>
        <begin position="491"/>
        <end position="577"/>
    </location>
</feature>
<dbReference type="PANTHER" id="PTHR22933:SF31">
    <property type="entry name" value="FI18007P1"/>
    <property type="match status" value="1"/>
</dbReference>
<feature type="compositionally biased region" description="Acidic residues" evidence="1">
    <location>
        <begin position="145"/>
        <end position="156"/>
    </location>
</feature>
<dbReference type="Pfam" id="PF01607">
    <property type="entry name" value="CBM_14"/>
    <property type="match status" value="1"/>
</dbReference>
<evidence type="ECO:0000256" key="2">
    <source>
        <dbReference type="SAM" id="SignalP"/>
    </source>
</evidence>
<feature type="chain" id="PRO_5039697331" description="Chitin-binding type-2 domain-containing protein" evidence="2">
    <location>
        <begin position="18"/>
        <end position="702"/>
    </location>
</feature>
<dbReference type="PROSITE" id="PS50940">
    <property type="entry name" value="CHIT_BIND_II"/>
    <property type="match status" value="1"/>
</dbReference>
<evidence type="ECO:0000313" key="4">
    <source>
        <dbReference type="EMBL" id="KAH7936437.1"/>
    </source>
</evidence>
<evidence type="ECO:0000259" key="3">
    <source>
        <dbReference type="PROSITE" id="PS50940"/>
    </source>
</evidence>